<keyword evidence="2" id="KW-0378">Hydrolase</keyword>
<dbReference type="Gene3D" id="3.60.15.10">
    <property type="entry name" value="Ribonuclease Z/Hydroxyacylglutathione hydrolase-like"/>
    <property type="match status" value="1"/>
</dbReference>
<dbReference type="EMBL" id="SMSJ01000015">
    <property type="protein sequence ID" value="TDH61980.1"/>
    <property type="molecule type" value="Genomic_DNA"/>
</dbReference>
<organism evidence="2 3">
    <name type="scientific">Dankookia rubra</name>
    <dbReference type="NCBI Taxonomy" id="1442381"/>
    <lineage>
        <taxon>Bacteria</taxon>
        <taxon>Pseudomonadati</taxon>
        <taxon>Pseudomonadota</taxon>
        <taxon>Alphaproteobacteria</taxon>
        <taxon>Acetobacterales</taxon>
        <taxon>Roseomonadaceae</taxon>
        <taxon>Dankookia</taxon>
    </lineage>
</organism>
<evidence type="ECO:0000313" key="2">
    <source>
        <dbReference type="EMBL" id="TDH61980.1"/>
    </source>
</evidence>
<sequence length="176" mass="19147">MSTCFMPPTWTDPTRLQDRPGRINNWMAQRDAGSAPAMHVLALEDSVLPVVEAGLVDLVDDGYDVAKGLTLTHLPGHTAHQLGLRVDRGDARAIFCGDALHSPVQIIDPEVSTAFCADPRIAAATRRGLLEDAVEANRLLVPAHFRGHRRAHIRCNSAGFEPVFSCHPGQTEQAKE</sequence>
<name>A0A4R5QFG7_9PROT</name>
<dbReference type="GO" id="GO:0016787">
    <property type="term" value="F:hydrolase activity"/>
    <property type="evidence" value="ECO:0007669"/>
    <property type="project" value="UniProtKB-KW"/>
</dbReference>
<accession>A0A4R5QFG7</accession>
<evidence type="ECO:0000313" key="3">
    <source>
        <dbReference type="Proteomes" id="UP000295096"/>
    </source>
</evidence>
<dbReference type="Proteomes" id="UP000295096">
    <property type="component" value="Unassembled WGS sequence"/>
</dbReference>
<feature type="domain" description="Metallo-beta-lactamase" evidence="1">
    <location>
        <begin position="49"/>
        <end position="144"/>
    </location>
</feature>
<dbReference type="OrthoDB" id="9773738at2"/>
<dbReference type="InterPro" id="IPR036866">
    <property type="entry name" value="RibonucZ/Hydroxyglut_hydro"/>
</dbReference>
<dbReference type="Pfam" id="PF00753">
    <property type="entry name" value="Lactamase_B"/>
    <property type="match status" value="1"/>
</dbReference>
<keyword evidence="3" id="KW-1185">Reference proteome</keyword>
<comment type="caution">
    <text evidence="2">The sequence shown here is derived from an EMBL/GenBank/DDBJ whole genome shotgun (WGS) entry which is preliminary data.</text>
</comment>
<dbReference type="InterPro" id="IPR001279">
    <property type="entry name" value="Metallo-B-lactamas"/>
</dbReference>
<gene>
    <name evidence="2" type="ORF">E2C06_13485</name>
</gene>
<proteinExistence type="predicted"/>
<evidence type="ECO:0000259" key="1">
    <source>
        <dbReference type="Pfam" id="PF00753"/>
    </source>
</evidence>
<dbReference type="SUPFAM" id="SSF56281">
    <property type="entry name" value="Metallo-hydrolase/oxidoreductase"/>
    <property type="match status" value="1"/>
</dbReference>
<reference evidence="2 3" key="1">
    <citation type="journal article" date="2016" name="J. Microbiol.">
        <title>Dankookia rubra gen. nov., sp. nov., an alphaproteobacterium isolated from sediment of a shallow stream.</title>
        <authorList>
            <person name="Kim W.H."/>
            <person name="Kim D.H."/>
            <person name="Kang K."/>
            <person name="Ahn T.Y."/>
        </authorList>
    </citation>
    <scope>NUCLEOTIDE SEQUENCE [LARGE SCALE GENOMIC DNA]</scope>
    <source>
        <strain evidence="2 3">JCM30602</strain>
    </source>
</reference>
<dbReference type="AlphaFoldDB" id="A0A4R5QFG7"/>
<protein>
    <submittedName>
        <fullName evidence="2">MBL fold metallo-hydrolase</fullName>
    </submittedName>
</protein>